<evidence type="ECO:0000256" key="4">
    <source>
        <dbReference type="ARBA" id="ARBA00022691"/>
    </source>
</evidence>
<feature type="active site" description="Nucleophile" evidence="6">
    <location>
        <position position="228"/>
    </location>
</feature>
<feature type="binding site" evidence="6">
    <location>
        <position position="158"/>
    </location>
    <ligand>
        <name>S-adenosyl-L-methionine</name>
        <dbReference type="ChEBI" id="CHEBI:59789"/>
    </ligand>
</feature>
<sequence>MNLPQTFTERVRMLLGEAEAGHLFDALQTPSPVSVRLNPGKPCAEIPAGDPVPWCPSGFYLKQRPVFTLDPLLHAGAYYVQEASSMFLDRVLRQYVGETPVRMLDLCAAPGGKSTLACASLPAGSLLVANEVMRNRVQILSENLTKWGYPDVVVTHNDPADFTPLGPVFDLVLADAPCSGEGMFRKDPVAVKEWSVENVELCARRQRRILADIWPCLRPGGLLVYSTCTYNIKEDEEQVRWMCDEWGAEPLSVADVPASWGITGNLLEDEDFPVYRFLPHRTKGEGFFLALLRKPGEEAEASPVRRDKFRKEKSRQARPSAALPREAVSRALSWLVGGEEAFESVPAGTMLAAVPRAHADFCQMLRASLRVMQAGVVLGEVKGRDLVPAHALAMSTAMSPDAFPRVELSHEEAIAYLRREAIVLPAGVPRGFVLLTRQGLPLGFVKNVGNRANNLYPAEWRIRMQV</sequence>
<dbReference type="Gene3D" id="3.30.70.1170">
    <property type="entry name" value="Sun protein, domain 3"/>
    <property type="match status" value="1"/>
</dbReference>
<feature type="binding site" evidence="6">
    <location>
        <begin position="107"/>
        <end position="113"/>
    </location>
    <ligand>
        <name>S-adenosyl-L-methionine</name>
        <dbReference type="ChEBI" id="CHEBI:59789"/>
    </ligand>
</feature>
<dbReference type="SUPFAM" id="SSF53335">
    <property type="entry name" value="S-adenosyl-L-methionine-dependent methyltransferases"/>
    <property type="match status" value="1"/>
</dbReference>
<dbReference type="PRINTS" id="PR02008">
    <property type="entry name" value="RCMTFAMILY"/>
</dbReference>
<evidence type="ECO:0000256" key="3">
    <source>
        <dbReference type="ARBA" id="ARBA00022679"/>
    </source>
</evidence>
<proteinExistence type="inferred from homology"/>
<dbReference type="Pfam" id="PF01189">
    <property type="entry name" value="Methyltr_RsmB-F"/>
    <property type="match status" value="1"/>
</dbReference>
<dbReference type="InterPro" id="IPR027391">
    <property type="entry name" value="Nol1_Nop2_Fmu_2"/>
</dbReference>
<dbReference type="PANTHER" id="PTHR22807:SF30">
    <property type="entry name" value="28S RRNA (CYTOSINE(4447)-C(5))-METHYLTRANSFERASE-RELATED"/>
    <property type="match status" value="1"/>
</dbReference>
<protein>
    <submittedName>
        <fullName evidence="9">RsmB/NOP family class I SAM-dependent RNA methyltransferase</fullName>
    </submittedName>
</protein>
<reference evidence="9" key="2">
    <citation type="submission" date="2021-04" db="EMBL/GenBank/DDBJ databases">
        <authorList>
            <person name="Gilroy R."/>
        </authorList>
    </citation>
    <scope>NUCLEOTIDE SEQUENCE</scope>
    <source>
        <strain evidence="9">ChiHjej12B11-9795</strain>
    </source>
</reference>
<name>A0A9D2KU74_9BACE</name>
<dbReference type="PROSITE" id="PS51686">
    <property type="entry name" value="SAM_MT_RSMB_NOP"/>
    <property type="match status" value="1"/>
</dbReference>
<dbReference type="Pfam" id="PF17125">
    <property type="entry name" value="Methyltr_RsmF_N"/>
    <property type="match status" value="1"/>
</dbReference>
<evidence type="ECO:0000313" key="10">
    <source>
        <dbReference type="Proteomes" id="UP000823862"/>
    </source>
</evidence>
<dbReference type="InterPro" id="IPR049560">
    <property type="entry name" value="MeTrfase_RsmB-F_NOP2_cat"/>
</dbReference>
<dbReference type="EMBL" id="DWZI01000014">
    <property type="protein sequence ID" value="HJA85067.1"/>
    <property type="molecule type" value="Genomic_DNA"/>
</dbReference>
<dbReference type="GO" id="GO:0001510">
    <property type="term" value="P:RNA methylation"/>
    <property type="evidence" value="ECO:0007669"/>
    <property type="project" value="InterPro"/>
</dbReference>
<dbReference type="AlphaFoldDB" id="A0A9D2KU74"/>
<accession>A0A9D2KU74</accession>
<reference evidence="9" key="1">
    <citation type="journal article" date="2021" name="PeerJ">
        <title>Extensive microbial diversity within the chicken gut microbiome revealed by metagenomics and culture.</title>
        <authorList>
            <person name="Gilroy R."/>
            <person name="Ravi A."/>
            <person name="Getino M."/>
            <person name="Pursley I."/>
            <person name="Horton D.L."/>
            <person name="Alikhan N.F."/>
            <person name="Baker D."/>
            <person name="Gharbi K."/>
            <person name="Hall N."/>
            <person name="Watson M."/>
            <person name="Adriaenssens E.M."/>
            <person name="Foster-Nyarko E."/>
            <person name="Jarju S."/>
            <person name="Secka A."/>
            <person name="Antonio M."/>
            <person name="Oren A."/>
            <person name="Chaudhuri R.R."/>
            <person name="La Ragione R."/>
            <person name="Hildebrand F."/>
            <person name="Pallen M.J."/>
        </authorList>
    </citation>
    <scope>NUCLEOTIDE SEQUENCE</scope>
    <source>
        <strain evidence="9">ChiHjej12B11-9795</strain>
    </source>
</reference>
<dbReference type="GO" id="GO:0008173">
    <property type="term" value="F:RNA methyltransferase activity"/>
    <property type="evidence" value="ECO:0007669"/>
    <property type="project" value="InterPro"/>
</dbReference>
<keyword evidence="2 6" id="KW-0489">Methyltransferase</keyword>
<dbReference type="InterPro" id="IPR031341">
    <property type="entry name" value="Methyltr_RsmF_N"/>
</dbReference>
<evidence type="ECO:0000256" key="6">
    <source>
        <dbReference type="PROSITE-ProRule" id="PRU01023"/>
    </source>
</evidence>
<dbReference type="Pfam" id="PF13636">
    <property type="entry name" value="Methyltranf_PUA"/>
    <property type="match status" value="1"/>
</dbReference>
<dbReference type="InterPro" id="IPR023267">
    <property type="entry name" value="RCMT"/>
</dbReference>
<evidence type="ECO:0000313" key="9">
    <source>
        <dbReference type="EMBL" id="HJA85067.1"/>
    </source>
</evidence>
<dbReference type="Gene3D" id="3.40.50.150">
    <property type="entry name" value="Vaccinia Virus protein VP39"/>
    <property type="match status" value="1"/>
</dbReference>
<keyword evidence="3 6" id="KW-0808">Transferase</keyword>
<feature type="region of interest" description="Disordered" evidence="7">
    <location>
        <begin position="302"/>
        <end position="322"/>
    </location>
</feature>
<dbReference type="PANTHER" id="PTHR22807">
    <property type="entry name" value="NOP2 YEAST -RELATED NOL1/NOP2/FMU SUN DOMAIN-CONTAINING"/>
    <property type="match status" value="1"/>
</dbReference>
<dbReference type="InterPro" id="IPR029063">
    <property type="entry name" value="SAM-dependent_MTases_sf"/>
</dbReference>
<dbReference type="Gene3D" id="2.30.130.60">
    <property type="match status" value="1"/>
</dbReference>
<keyword evidence="4 6" id="KW-0949">S-adenosyl-L-methionine</keyword>
<organism evidence="9 10">
    <name type="scientific">Candidatus Bacteroides avicola</name>
    <dbReference type="NCBI Taxonomy" id="2838468"/>
    <lineage>
        <taxon>Bacteria</taxon>
        <taxon>Pseudomonadati</taxon>
        <taxon>Bacteroidota</taxon>
        <taxon>Bacteroidia</taxon>
        <taxon>Bacteroidales</taxon>
        <taxon>Bacteroidaceae</taxon>
        <taxon>Bacteroides</taxon>
    </lineage>
</organism>
<evidence type="ECO:0000256" key="5">
    <source>
        <dbReference type="ARBA" id="ARBA00022884"/>
    </source>
</evidence>
<gene>
    <name evidence="9" type="ORF">H9950_02500</name>
</gene>
<feature type="binding site" evidence="6">
    <location>
        <position position="175"/>
    </location>
    <ligand>
        <name>S-adenosyl-L-methionine</name>
        <dbReference type="ChEBI" id="CHEBI:59789"/>
    </ligand>
</feature>
<feature type="domain" description="SAM-dependent MTase RsmB/NOP-type" evidence="8">
    <location>
        <begin position="1"/>
        <end position="295"/>
    </location>
</feature>
<evidence type="ECO:0000256" key="7">
    <source>
        <dbReference type="SAM" id="MobiDB-lite"/>
    </source>
</evidence>
<evidence type="ECO:0000256" key="2">
    <source>
        <dbReference type="ARBA" id="ARBA00022603"/>
    </source>
</evidence>
<comment type="similarity">
    <text evidence="6">Belongs to the class I-like SAM-binding methyltransferase superfamily. RsmB/NOP family.</text>
</comment>
<evidence type="ECO:0000259" key="8">
    <source>
        <dbReference type="PROSITE" id="PS51686"/>
    </source>
</evidence>
<dbReference type="CDD" id="cd02440">
    <property type="entry name" value="AdoMet_MTases"/>
    <property type="match status" value="1"/>
</dbReference>
<dbReference type="Proteomes" id="UP000823862">
    <property type="component" value="Unassembled WGS sequence"/>
</dbReference>
<dbReference type="InterPro" id="IPR001678">
    <property type="entry name" value="MeTrfase_RsmB-F_NOP2_dom"/>
</dbReference>
<keyword evidence="1" id="KW-0963">Cytoplasm</keyword>
<keyword evidence="5 6" id="KW-0694">RNA-binding</keyword>
<comment type="caution">
    <text evidence="9">The sequence shown here is derived from an EMBL/GenBank/DDBJ whole genome shotgun (WGS) entry which is preliminary data.</text>
</comment>
<feature type="binding site" evidence="6">
    <location>
        <position position="131"/>
    </location>
    <ligand>
        <name>S-adenosyl-L-methionine</name>
        <dbReference type="ChEBI" id="CHEBI:59789"/>
    </ligand>
</feature>
<evidence type="ECO:0000256" key="1">
    <source>
        <dbReference type="ARBA" id="ARBA00022490"/>
    </source>
</evidence>
<dbReference type="GO" id="GO:0003723">
    <property type="term" value="F:RNA binding"/>
    <property type="evidence" value="ECO:0007669"/>
    <property type="project" value="UniProtKB-UniRule"/>
</dbReference>